<dbReference type="Gene3D" id="1.10.3720.10">
    <property type="entry name" value="MetI-like"/>
    <property type="match status" value="1"/>
</dbReference>
<feature type="transmembrane region" description="Helical" evidence="7">
    <location>
        <begin position="101"/>
        <end position="125"/>
    </location>
</feature>
<evidence type="ECO:0000256" key="5">
    <source>
        <dbReference type="ARBA" id="ARBA00022989"/>
    </source>
</evidence>
<name>A0A543DPX6_9PSEU</name>
<dbReference type="PANTHER" id="PTHR43386">
    <property type="entry name" value="OLIGOPEPTIDE TRANSPORT SYSTEM PERMEASE PROTEIN APPC"/>
    <property type="match status" value="1"/>
</dbReference>
<dbReference type="InterPro" id="IPR025966">
    <property type="entry name" value="OppC_N"/>
</dbReference>
<protein>
    <submittedName>
        <fullName evidence="9">Peptide/nickel transport system permease protein</fullName>
    </submittedName>
</protein>
<dbReference type="Pfam" id="PF00528">
    <property type="entry name" value="BPD_transp_1"/>
    <property type="match status" value="1"/>
</dbReference>
<dbReference type="CDD" id="cd06261">
    <property type="entry name" value="TM_PBP2"/>
    <property type="match status" value="1"/>
</dbReference>
<comment type="caution">
    <text evidence="9">The sequence shown here is derived from an EMBL/GenBank/DDBJ whole genome shotgun (WGS) entry which is preliminary data.</text>
</comment>
<dbReference type="RefSeq" id="WP_142055444.1">
    <property type="nucleotide sequence ID" value="NZ_VFPA01000002.1"/>
</dbReference>
<keyword evidence="4 7" id="KW-0812">Transmembrane</keyword>
<feature type="transmembrane region" description="Helical" evidence="7">
    <location>
        <begin position="210"/>
        <end position="243"/>
    </location>
</feature>
<evidence type="ECO:0000259" key="8">
    <source>
        <dbReference type="PROSITE" id="PS50928"/>
    </source>
</evidence>
<dbReference type="GO" id="GO:0005886">
    <property type="term" value="C:plasma membrane"/>
    <property type="evidence" value="ECO:0007669"/>
    <property type="project" value="UniProtKB-SubCell"/>
</dbReference>
<comment type="similarity">
    <text evidence="7">Belongs to the binding-protein-dependent transport system permease family.</text>
</comment>
<keyword evidence="6 7" id="KW-0472">Membrane</keyword>
<dbReference type="PANTHER" id="PTHR43386:SF25">
    <property type="entry name" value="PEPTIDE ABC TRANSPORTER PERMEASE PROTEIN"/>
    <property type="match status" value="1"/>
</dbReference>
<comment type="subcellular location">
    <subcellularLocation>
        <location evidence="1 7">Cell membrane</location>
        <topology evidence="1 7">Multi-pass membrane protein</topology>
    </subcellularLocation>
</comment>
<organism evidence="9 10">
    <name type="scientific">Pseudonocardia kunmingensis</name>
    <dbReference type="NCBI Taxonomy" id="630975"/>
    <lineage>
        <taxon>Bacteria</taxon>
        <taxon>Bacillati</taxon>
        <taxon>Actinomycetota</taxon>
        <taxon>Actinomycetes</taxon>
        <taxon>Pseudonocardiales</taxon>
        <taxon>Pseudonocardiaceae</taxon>
        <taxon>Pseudonocardia</taxon>
    </lineage>
</organism>
<dbReference type="AlphaFoldDB" id="A0A543DPX6"/>
<dbReference type="OrthoDB" id="3327300at2"/>
<sequence length="300" mass="31148">MSTPEITTEIAASAAAGPRIRRERSPLLERVLDERAAIVAAGFLILIAVVALLAPVLAPTHYAAIDLDAVSRPPGATHWLGTDELGRDVFSRFLYGARTSLLAALQAVAVALLIGLPLGLAAGYLGGLVDTILSRLNDAVMSAPALILAVAVVAVLGPGLTNAMLAIGIVFAPSLFRIVRGATLAVRAETYIEASRAIGCTPLRIMVRHVLLNIVAPVVAQISILLGVTMLAEASLSFLGLGVSPPLPSWGSLLREAFDNLYTAPYLVYAPGIAIGLTVLALSQLGDGVRTALSAGRRRS</sequence>
<evidence type="ECO:0000313" key="9">
    <source>
        <dbReference type="EMBL" id="TQM11358.1"/>
    </source>
</evidence>
<evidence type="ECO:0000313" key="10">
    <source>
        <dbReference type="Proteomes" id="UP000315677"/>
    </source>
</evidence>
<keyword evidence="2 7" id="KW-0813">Transport</keyword>
<dbReference type="Proteomes" id="UP000315677">
    <property type="component" value="Unassembled WGS sequence"/>
</dbReference>
<dbReference type="EMBL" id="VFPA01000002">
    <property type="protein sequence ID" value="TQM11358.1"/>
    <property type="molecule type" value="Genomic_DNA"/>
</dbReference>
<feature type="transmembrane region" description="Helical" evidence="7">
    <location>
        <begin position="263"/>
        <end position="282"/>
    </location>
</feature>
<proteinExistence type="inferred from homology"/>
<feature type="domain" description="ABC transmembrane type-1" evidence="8">
    <location>
        <begin position="97"/>
        <end position="286"/>
    </location>
</feature>
<accession>A0A543DPX6</accession>
<dbReference type="GO" id="GO:0055085">
    <property type="term" value="P:transmembrane transport"/>
    <property type="evidence" value="ECO:0007669"/>
    <property type="project" value="InterPro"/>
</dbReference>
<evidence type="ECO:0000256" key="2">
    <source>
        <dbReference type="ARBA" id="ARBA00022448"/>
    </source>
</evidence>
<reference evidence="9 10" key="1">
    <citation type="submission" date="2019-06" db="EMBL/GenBank/DDBJ databases">
        <title>Sequencing the genomes of 1000 actinobacteria strains.</title>
        <authorList>
            <person name="Klenk H.-P."/>
        </authorList>
    </citation>
    <scope>NUCLEOTIDE SEQUENCE [LARGE SCALE GENOMIC DNA]</scope>
    <source>
        <strain evidence="9 10">DSM 45301</strain>
    </source>
</reference>
<dbReference type="InterPro" id="IPR050366">
    <property type="entry name" value="BP-dependent_transpt_permease"/>
</dbReference>
<keyword evidence="3" id="KW-1003">Cell membrane</keyword>
<feature type="transmembrane region" description="Helical" evidence="7">
    <location>
        <begin position="36"/>
        <end position="58"/>
    </location>
</feature>
<evidence type="ECO:0000256" key="6">
    <source>
        <dbReference type="ARBA" id="ARBA00023136"/>
    </source>
</evidence>
<evidence type="ECO:0000256" key="3">
    <source>
        <dbReference type="ARBA" id="ARBA00022475"/>
    </source>
</evidence>
<dbReference type="PROSITE" id="PS50928">
    <property type="entry name" value="ABC_TM1"/>
    <property type="match status" value="1"/>
</dbReference>
<dbReference type="Pfam" id="PF12911">
    <property type="entry name" value="OppC_N"/>
    <property type="match status" value="1"/>
</dbReference>
<dbReference type="InterPro" id="IPR035906">
    <property type="entry name" value="MetI-like_sf"/>
</dbReference>
<evidence type="ECO:0000256" key="1">
    <source>
        <dbReference type="ARBA" id="ARBA00004651"/>
    </source>
</evidence>
<feature type="transmembrane region" description="Helical" evidence="7">
    <location>
        <begin position="145"/>
        <end position="171"/>
    </location>
</feature>
<keyword evidence="10" id="KW-1185">Reference proteome</keyword>
<dbReference type="SUPFAM" id="SSF161098">
    <property type="entry name" value="MetI-like"/>
    <property type="match status" value="1"/>
</dbReference>
<gene>
    <name evidence="9" type="ORF">FB558_3917</name>
</gene>
<evidence type="ECO:0000256" key="7">
    <source>
        <dbReference type="RuleBase" id="RU363032"/>
    </source>
</evidence>
<evidence type="ECO:0000256" key="4">
    <source>
        <dbReference type="ARBA" id="ARBA00022692"/>
    </source>
</evidence>
<dbReference type="InterPro" id="IPR000515">
    <property type="entry name" value="MetI-like"/>
</dbReference>
<keyword evidence="5 7" id="KW-1133">Transmembrane helix</keyword>